<gene>
    <name evidence="1" type="ORF">DESUT3_20090</name>
</gene>
<protein>
    <submittedName>
        <fullName evidence="1">Uncharacterized protein</fullName>
    </submittedName>
</protein>
<dbReference type="Gene3D" id="3.40.50.280">
    <property type="entry name" value="Cobalamin-binding domain"/>
    <property type="match status" value="1"/>
</dbReference>
<evidence type="ECO:0000313" key="1">
    <source>
        <dbReference type="EMBL" id="BCR04940.1"/>
    </source>
</evidence>
<dbReference type="Proteomes" id="UP001319827">
    <property type="component" value="Chromosome"/>
</dbReference>
<keyword evidence="2" id="KW-1185">Reference proteome</keyword>
<accession>A0ABN6DXW9</accession>
<organism evidence="1 2">
    <name type="scientific">Desulfuromonas versatilis</name>
    <dbReference type="NCBI Taxonomy" id="2802975"/>
    <lineage>
        <taxon>Bacteria</taxon>
        <taxon>Pseudomonadati</taxon>
        <taxon>Thermodesulfobacteriota</taxon>
        <taxon>Desulfuromonadia</taxon>
        <taxon>Desulfuromonadales</taxon>
        <taxon>Desulfuromonadaceae</taxon>
        <taxon>Desulfuromonas</taxon>
    </lineage>
</organism>
<sequence length="92" mass="10333">MNEELPLSEVSLLAADLQVDAVAVSFSVHYPSRQAKQDLATLRNTLDRNIKLIAGGQAVHRGVRMQNLWICNDLKKIPDICRQCFPGFIQNK</sequence>
<reference evidence="1 2" key="2">
    <citation type="journal article" date="2021" name="Int. J. Syst. Evol. Microbiol.">
        <title>Isolation and Polyphasic Characterization of Desulfuromonas versatilis sp. Nov., an Electrogenic Bacteria Capable of Versatile Metabolism Isolated from a Graphene Oxide-Reducing Enrichment Culture.</title>
        <authorList>
            <person name="Xie L."/>
            <person name="Yoshida N."/>
            <person name="Ishii S."/>
            <person name="Meng L."/>
        </authorList>
    </citation>
    <scope>NUCLEOTIDE SEQUENCE [LARGE SCALE GENOMIC DNA]</scope>
    <source>
        <strain evidence="1 2">NIT-T3</strain>
    </source>
</reference>
<proteinExistence type="predicted"/>
<dbReference type="EMBL" id="AP024355">
    <property type="protein sequence ID" value="BCR04940.1"/>
    <property type="molecule type" value="Genomic_DNA"/>
</dbReference>
<evidence type="ECO:0000313" key="2">
    <source>
        <dbReference type="Proteomes" id="UP001319827"/>
    </source>
</evidence>
<name>A0ABN6DXW9_9BACT</name>
<reference evidence="1 2" key="1">
    <citation type="journal article" date="2016" name="C (Basel)">
        <title>Selective Growth of and Electricity Production by Marine Exoelectrogenic Bacteria in Self-Aggregated Hydrogel of Microbially Reduced Graphene Oxide.</title>
        <authorList>
            <person name="Yoshida N."/>
            <person name="Goto Y."/>
            <person name="Miyata Y."/>
        </authorList>
    </citation>
    <scope>NUCLEOTIDE SEQUENCE [LARGE SCALE GENOMIC DNA]</scope>
    <source>
        <strain evidence="1 2">NIT-T3</strain>
    </source>
</reference>